<dbReference type="GO" id="GO:0009190">
    <property type="term" value="P:cyclic nucleotide biosynthetic process"/>
    <property type="evidence" value="ECO:0007669"/>
    <property type="project" value="InterPro"/>
</dbReference>
<dbReference type="InterPro" id="IPR001054">
    <property type="entry name" value="A/G_cyclase"/>
</dbReference>
<feature type="domain" description="Guanylate cyclase" evidence="3">
    <location>
        <begin position="330"/>
        <end position="474"/>
    </location>
</feature>
<comment type="caution">
    <text evidence="4">The sequence shown here is derived from an EMBL/GenBank/DDBJ whole genome shotgun (WGS) entry which is preliminary data.</text>
</comment>
<dbReference type="EMBL" id="SPLM01000077">
    <property type="protein sequence ID" value="TMW61275.1"/>
    <property type="molecule type" value="Genomic_DNA"/>
</dbReference>
<feature type="region of interest" description="Disordered" evidence="1">
    <location>
        <begin position="539"/>
        <end position="575"/>
    </location>
</feature>
<evidence type="ECO:0000313" key="4">
    <source>
        <dbReference type="EMBL" id="TMW61275.1"/>
    </source>
</evidence>
<dbReference type="SUPFAM" id="SSF55073">
    <property type="entry name" value="Nucleotide cyclase"/>
    <property type="match status" value="1"/>
</dbReference>
<proteinExistence type="predicted"/>
<gene>
    <name evidence="4" type="ORF">Poli38472_013738</name>
</gene>
<evidence type="ECO:0000313" key="5">
    <source>
        <dbReference type="Proteomes" id="UP000794436"/>
    </source>
</evidence>
<evidence type="ECO:0000256" key="2">
    <source>
        <dbReference type="SAM" id="Phobius"/>
    </source>
</evidence>
<dbReference type="InterPro" id="IPR029787">
    <property type="entry name" value="Nucleotide_cyclase"/>
</dbReference>
<dbReference type="GO" id="GO:0035556">
    <property type="term" value="P:intracellular signal transduction"/>
    <property type="evidence" value="ECO:0007669"/>
    <property type="project" value="InterPro"/>
</dbReference>
<keyword evidence="5" id="KW-1185">Reference proteome</keyword>
<organism evidence="4 5">
    <name type="scientific">Pythium oligandrum</name>
    <name type="common">Mycoparasitic fungus</name>
    <dbReference type="NCBI Taxonomy" id="41045"/>
    <lineage>
        <taxon>Eukaryota</taxon>
        <taxon>Sar</taxon>
        <taxon>Stramenopiles</taxon>
        <taxon>Oomycota</taxon>
        <taxon>Peronosporomycetes</taxon>
        <taxon>Pythiales</taxon>
        <taxon>Pythiaceae</taxon>
        <taxon>Pythium</taxon>
    </lineage>
</organism>
<name>A0A8K1FF55_PYTOL</name>
<dbReference type="AlphaFoldDB" id="A0A8K1FF55"/>
<dbReference type="OrthoDB" id="2021138at2759"/>
<dbReference type="SMART" id="SM00044">
    <property type="entry name" value="CYCc"/>
    <property type="match status" value="1"/>
</dbReference>
<dbReference type="PROSITE" id="PS50125">
    <property type="entry name" value="GUANYLATE_CYCLASE_2"/>
    <property type="match status" value="1"/>
</dbReference>
<feature type="transmembrane region" description="Helical" evidence="2">
    <location>
        <begin position="151"/>
        <end position="172"/>
    </location>
</feature>
<dbReference type="PANTHER" id="PTHR43081">
    <property type="entry name" value="ADENYLATE CYCLASE, TERMINAL-DIFFERENTIATION SPECIFIC-RELATED"/>
    <property type="match status" value="1"/>
</dbReference>
<reference evidence="4" key="1">
    <citation type="submission" date="2019-03" db="EMBL/GenBank/DDBJ databases">
        <title>Long read genome sequence of the mycoparasitic Pythium oligandrum ATCC 38472 isolated from sugarbeet rhizosphere.</title>
        <authorList>
            <person name="Gaulin E."/>
        </authorList>
    </citation>
    <scope>NUCLEOTIDE SEQUENCE</scope>
    <source>
        <strain evidence="4">ATCC 38472_TT</strain>
    </source>
</reference>
<dbReference type="Pfam" id="PF00211">
    <property type="entry name" value="Guanylate_cyc"/>
    <property type="match status" value="1"/>
</dbReference>
<accession>A0A8K1FF55</accession>
<feature type="transmembrane region" description="Helical" evidence="2">
    <location>
        <begin position="232"/>
        <end position="252"/>
    </location>
</feature>
<feature type="transmembrane region" description="Helical" evidence="2">
    <location>
        <begin position="6"/>
        <end position="29"/>
    </location>
</feature>
<feature type="transmembrane region" description="Helical" evidence="2">
    <location>
        <begin position="41"/>
        <end position="62"/>
    </location>
</feature>
<evidence type="ECO:0000259" key="3">
    <source>
        <dbReference type="PROSITE" id="PS50125"/>
    </source>
</evidence>
<feature type="transmembrane region" description="Helical" evidence="2">
    <location>
        <begin position="103"/>
        <end position="130"/>
    </location>
</feature>
<keyword evidence="2" id="KW-0472">Membrane</keyword>
<dbReference type="PANTHER" id="PTHR43081:SF1">
    <property type="entry name" value="ADENYLATE CYCLASE, TERMINAL-DIFFERENTIATION SPECIFIC"/>
    <property type="match status" value="1"/>
</dbReference>
<feature type="transmembrane region" description="Helical" evidence="2">
    <location>
        <begin position="184"/>
        <end position="205"/>
    </location>
</feature>
<dbReference type="Gene3D" id="3.30.70.1230">
    <property type="entry name" value="Nucleotide cyclase"/>
    <property type="match status" value="1"/>
</dbReference>
<dbReference type="Proteomes" id="UP000794436">
    <property type="component" value="Unassembled WGS sequence"/>
</dbReference>
<protein>
    <recommendedName>
        <fullName evidence="3">Guanylate cyclase domain-containing protein</fullName>
    </recommendedName>
</protein>
<dbReference type="InterPro" id="IPR050697">
    <property type="entry name" value="Adenylyl/Guanylyl_Cyclase_3/4"/>
</dbReference>
<feature type="compositionally biased region" description="Basic residues" evidence="1">
    <location>
        <begin position="544"/>
        <end position="554"/>
    </location>
</feature>
<feature type="compositionally biased region" description="Polar residues" evidence="1">
    <location>
        <begin position="555"/>
        <end position="575"/>
    </location>
</feature>
<keyword evidence="2" id="KW-1133">Transmembrane helix</keyword>
<evidence type="ECO:0000256" key="1">
    <source>
        <dbReference type="SAM" id="MobiDB-lite"/>
    </source>
</evidence>
<keyword evidence="2" id="KW-0812">Transmembrane</keyword>
<sequence length="591" mass="66551">MGMVWAPVASAIMMASSLASFMTMLHLRFRWDVHVSCVRWLFWLFFLYVWLWSSLRAAYFFWLGMQTQAGIKPRDDGDSWAYKQVDHMGIHAMLYLRQASKQWLLFLYVFGDVALLGLAATLFPLTYELCRIARMSMDRGPQKECLQIRRYALGIHFVLLAFWITESVLVIVQGDYTQDTLRCLMSIYVVQFIGLVFMIGSVLHLKINGRKYETIHGTFIASPVYQRLKRIMIVYVVFAFQFQLSSFILFVLDPKDKRGAVEYIGVSQLIYCASGLALSITTSCSQSCVLTACSFCLPDDFEATLMHQRLGNVEEAPSEDDLEAPSTDPVFVFTDIESSSALWAIDDGQMMDQATEIHDNILRSTLPKYRGYEITTCGDAFQLAFHTIRDAVEYCMDVQLQLLVAKWPKDIHGAVPATNRRRSSHRLVFNGLRVRMGIHDACEVEGALVQDIHAVTGKAIYTGASEVTAQFVGDLGSGGQILVTSRVASWLKYRLDDLSVDFALERVGLYTVPQVNMSVEVFQVLPSILAGRMRLFPTPDKGRARLQHPLRPSRRGTSASQQSSNGSTQSREITAQYVSIESLGLRNAAPT</sequence>